<sequence>MYVRVASTADSGPAGTASTSGTAGTAGLDGSPVPAGAEGPVRPAWRDRIGVDGVALRVHGARALLARPLTPYYLIVGITTLLLCLGLVMVLSTASVADLTQGESPYHDFELQLGGVLIGVPVLWVAARSSPRLFRAAAYPLLAVSIIGLGLTLIPGVGKSIGGATRWIDLGGSLTFQPSELAKLALAVWGADLLARKEKLGMLTDWRHMLVPLLPGTGVLALLVMAGDDLGTTYILLMIFLALLWIVGTPGRVFTGMLILMGLVLVLLVVAKGYRAERLMEFWNPSSTDAMGPNQQPIQGKYALGSGGLFGVGLGASSEKWGYVPESTTDFIFAIIGEELGLVGTLCVTALFGGLAYAGLRVARQSADTFSRLLSAAITTWIVVQAVVNIGAVIGVFPITGVPLPLVSKGLSSVLVTMVGLGMLMSFARRVPGATQALAARGPFPARRALSWLRQGTRRGT</sequence>
<dbReference type="GO" id="GO:0032153">
    <property type="term" value="C:cell division site"/>
    <property type="evidence" value="ECO:0007669"/>
    <property type="project" value="TreeGrafter"/>
</dbReference>
<evidence type="ECO:0000256" key="21">
    <source>
        <dbReference type="ARBA" id="ARBA00049966"/>
    </source>
</evidence>
<evidence type="ECO:0000313" key="24">
    <source>
        <dbReference type="EMBL" id="TVZ03192.1"/>
    </source>
</evidence>
<dbReference type="GO" id="GO:0051301">
    <property type="term" value="P:cell division"/>
    <property type="evidence" value="ECO:0007669"/>
    <property type="project" value="UniProtKB-KW"/>
</dbReference>
<dbReference type="PANTHER" id="PTHR30474:SF2">
    <property type="entry name" value="PEPTIDOGLYCAN GLYCOSYLTRANSFERASE FTSW-RELATED"/>
    <property type="match status" value="1"/>
</dbReference>
<feature type="transmembrane region" description="Helical" evidence="23">
    <location>
        <begin position="254"/>
        <end position="274"/>
    </location>
</feature>
<feature type="transmembrane region" description="Helical" evidence="23">
    <location>
        <begin position="72"/>
        <end position="97"/>
    </location>
</feature>
<comment type="subcellular location">
    <subcellularLocation>
        <location evidence="1">Cell membrane</location>
        <topology evidence="1">Multi-pass membrane protein</topology>
    </subcellularLocation>
</comment>
<keyword evidence="4" id="KW-0132">Cell division</keyword>
<dbReference type="EC" id="2.4.99.28" evidence="19"/>
<keyword evidence="25" id="KW-1185">Reference proteome</keyword>
<proteinExistence type="inferred from homology"/>
<dbReference type="OrthoDB" id="9812661at2"/>
<comment type="caution">
    <text evidence="24">The sequence shown here is derived from an EMBL/GenBank/DDBJ whole genome shotgun (WGS) entry which is preliminary data.</text>
</comment>
<evidence type="ECO:0000256" key="5">
    <source>
        <dbReference type="ARBA" id="ARBA00022676"/>
    </source>
</evidence>
<reference evidence="24 25" key="1">
    <citation type="submission" date="2018-11" db="EMBL/GenBank/DDBJ databases">
        <title>Trebonia kvetii gen.nov., sp.nov., a novel acidophilic actinobacterium, and proposal of the new actinobacterial family Treboniaceae fam. nov.</title>
        <authorList>
            <person name="Rapoport D."/>
            <person name="Sagova-Mareckova M."/>
            <person name="Sedlacek I."/>
            <person name="Provaznik J."/>
            <person name="Kralova S."/>
            <person name="Pavlinic D."/>
            <person name="Benes V."/>
            <person name="Kopecky J."/>
        </authorList>
    </citation>
    <scope>NUCLEOTIDE SEQUENCE [LARGE SCALE GENOMIC DNA]</scope>
    <source>
        <strain evidence="24 25">15Tr583</strain>
    </source>
</reference>
<dbReference type="NCBIfam" id="TIGR02614">
    <property type="entry name" value="ftsW"/>
    <property type="match status" value="1"/>
</dbReference>
<organism evidence="24 25">
    <name type="scientific">Trebonia kvetii</name>
    <dbReference type="NCBI Taxonomy" id="2480626"/>
    <lineage>
        <taxon>Bacteria</taxon>
        <taxon>Bacillati</taxon>
        <taxon>Actinomycetota</taxon>
        <taxon>Actinomycetes</taxon>
        <taxon>Streptosporangiales</taxon>
        <taxon>Treboniaceae</taxon>
        <taxon>Trebonia</taxon>
    </lineage>
</organism>
<comment type="pathway">
    <text evidence="2">Cell wall biogenesis; peptidoglycan biosynthesis.</text>
</comment>
<keyword evidence="11 23" id="KW-0472">Membrane</keyword>
<dbReference type="AlphaFoldDB" id="A0A6P2BVR5"/>
<dbReference type="GO" id="GO:0008955">
    <property type="term" value="F:peptidoglycan glycosyltransferase activity"/>
    <property type="evidence" value="ECO:0007669"/>
    <property type="project" value="UniProtKB-EC"/>
</dbReference>
<evidence type="ECO:0000256" key="18">
    <source>
        <dbReference type="ARBA" id="ARBA00041418"/>
    </source>
</evidence>
<protein>
    <recommendedName>
        <fullName evidence="17">Probable peptidoglycan glycosyltransferase FtsW</fullName>
        <ecNumber evidence="19">2.4.99.28</ecNumber>
    </recommendedName>
    <alternativeName>
        <fullName evidence="18">Cell division protein FtsW</fullName>
    </alternativeName>
    <alternativeName>
        <fullName evidence="15">Cell wall polymerase</fullName>
    </alternativeName>
    <alternativeName>
        <fullName evidence="14">Peptidoglycan polymerase</fullName>
    </alternativeName>
</protein>
<keyword evidence="9" id="KW-0573">Peptidoglycan synthesis</keyword>
<dbReference type="GO" id="GO:0071555">
    <property type="term" value="P:cell wall organization"/>
    <property type="evidence" value="ECO:0007669"/>
    <property type="project" value="UniProtKB-KW"/>
</dbReference>
<keyword evidence="5" id="KW-0328">Glycosyltransferase</keyword>
<evidence type="ECO:0000256" key="14">
    <source>
        <dbReference type="ARBA" id="ARBA00032370"/>
    </source>
</evidence>
<keyword evidence="13" id="KW-0961">Cell wall biogenesis/degradation</keyword>
<evidence type="ECO:0000256" key="2">
    <source>
        <dbReference type="ARBA" id="ARBA00004752"/>
    </source>
</evidence>
<dbReference type="Pfam" id="PF01098">
    <property type="entry name" value="FTSW_RODA_SPOVE"/>
    <property type="match status" value="1"/>
</dbReference>
<feature type="transmembrane region" description="Helical" evidence="23">
    <location>
        <begin position="109"/>
        <end position="127"/>
    </location>
</feature>
<evidence type="ECO:0000256" key="16">
    <source>
        <dbReference type="ARBA" id="ARBA00038053"/>
    </source>
</evidence>
<keyword evidence="3" id="KW-1003">Cell membrane</keyword>
<dbReference type="InterPro" id="IPR013437">
    <property type="entry name" value="FtsW"/>
</dbReference>
<keyword evidence="8" id="KW-0133">Cell shape</keyword>
<evidence type="ECO:0000256" key="20">
    <source>
        <dbReference type="ARBA" id="ARBA00049902"/>
    </source>
</evidence>
<evidence type="ECO:0000256" key="6">
    <source>
        <dbReference type="ARBA" id="ARBA00022679"/>
    </source>
</evidence>
<evidence type="ECO:0000256" key="22">
    <source>
        <dbReference type="SAM" id="MobiDB-lite"/>
    </source>
</evidence>
<feature type="transmembrane region" description="Helical" evidence="23">
    <location>
        <begin position="231"/>
        <end position="247"/>
    </location>
</feature>
<evidence type="ECO:0000256" key="3">
    <source>
        <dbReference type="ARBA" id="ARBA00022475"/>
    </source>
</evidence>
<feature type="transmembrane region" description="Helical" evidence="23">
    <location>
        <begin position="207"/>
        <end position="225"/>
    </location>
</feature>
<evidence type="ECO:0000256" key="9">
    <source>
        <dbReference type="ARBA" id="ARBA00022984"/>
    </source>
</evidence>
<name>A0A6P2BVR5_9ACTN</name>
<comment type="similarity">
    <text evidence="16">Belongs to the SEDS family. FtsW subfamily.</text>
</comment>
<evidence type="ECO:0000256" key="23">
    <source>
        <dbReference type="SAM" id="Phobius"/>
    </source>
</evidence>
<evidence type="ECO:0000256" key="13">
    <source>
        <dbReference type="ARBA" id="ARBA00023316"/>
    </source>
</evidence>
<comment type="catalytic activity">
    <reaction evidence="20">
        <text>[GlcNAc-(1-&gt;4)-Mur2Ac(oyl-L-Ala-gamma-D-Glu-L-Lys-D-Ala-D-Ala)](n)-di-trans,octa-cis-undecaprenyl diphosphate + beta-D-GlcNAc-(1-&gt;4)-Mur2Ac(oyl-L-Ala-gamma-D-Glu-L-Lys-D-Ala-D-Ala)-di-trans,octa-cis-undecaprenyl diphosphate = [GlcNAc-(1-&gt;4)-Mur2Ac(oyl-L-Ala-gamma-D-Glu-L-Lys-D-Ala-D-Ala)](n+1)-di-trans,octa-cis-undecaprenyl diphosphate + di-trans,octa-cis-undecaprenyl diphosphate + H(+)</text>
        <dbReference type="Rhea" id="RHEA:23708"/>
        <dbReference type="Rhea" id="RHEA-COMP:9602"/>
        <dbReference type="Rhea" id="RHEA-COMP:9603"/>
        <dbReference type="ChEBI" id="CHEBI:15378"/>
        <dbReference type="ChEBI" id="CHEBI:58405"/>
        <dbReference type="ChEBI" id="CHEBI:60033"/>
        <dbReference type="ChEBI" id="CHEBI:78435"/>
        <dbReference type="EC" id="2.4.99.28"/>
    </reaction>
</comment>
<keyword evidence="12" id="KW-0131">Cell cycle</keyword>
<comment type="function">
    <text evidence="21">Peptidoglycan polymerase that is essential for cell division.</text>
</comment>
<dbReference type="PANTHER" id="PTHR30474">
    <property type="entry name" value="CELL CYCLE PROTEIN"/>
    <property type="match status" value="1"/>
</dbReference>
<evidence type="ECO:0000313" key="25">
    <source>
        <dbReference type="Proteomes" id="UP000460272"/>
    </source>
</evidence>
<dbReference type="Proteomes" id="UP000460272">
    <property type="component" value="Unassembled WGS sequence"/>
</dbReference>
<evidence type="ECO:0000256" key="7">
    <source>
        <dbReference type="ARBA" id="ARBA00022692"/>
    </source>
</evidence>
<gene>
    <name evidence="24" type="primary">ftsW</name>
    <name evidence="24" type="ORF">EAS64_22395</name>
</gene>
<feature type="compositionally biased region" description="Low complexity" evidence="22">
    <location>
        <begin position="1"/>
        <end position="31"/>
    </location>
</feature>
<evidence type="ECO:0000256" key="11">
    <source>
        <dbReference type="ARBA" id="ARBA00023136"/>
    </source>
</evidence>
<dbReference type="EMBL" id="RPFW01000004">
    <property type="protein sequence ID" value="TVZ03192.1"/>
    <property type="molecule type" value="Genomic_DNA"/>
</dbReference>
<feature type="transmembrane region" description="Helical" evidence="23">
    <location>
        <begin position="372"/>
        <end position="399"/>
    </location>
</feature>
<feature type="transmembrane region" description="Helical" evidence="23">
    <location>
        <begin position="139"/>
        <end position="158"/>
    </location>
</feature>
<evidence type="ECO:0000256" key="19">
    <source>
        <dbReference type="ARBA" id="ARBA00044770"/>
    </source>
</evidence>
<feature type="transmembrane region" description="Helical" evidence="23">
    <location>
        <begin position="340"/>
        <end position="360"/>
    </location>
</feature>
<evidence type="ECO:0000256" key="1">
    <source>
        <dbReference type="ARBA" id="ARBA00004651"/>
    </source>
</evidence>
<dbReference type="GO" id="GO:0015648">
    <property type="term" value="F:lipid-linked peptidoglycan transporter activity"/>
    <property type="evidence" value="ECO:0007669"/>
    <property type="project" value="TreeGrafter"/>
</dbReference>
<accession>A0A6P2BVR5</accession>
<evidence type="ECO:0000256" key="8">
    <source>
        <dbReference type="ARBA" id="ARBA00022960"/>
    </source>
</evidence>
<feature type="region of interest" description="Disordered" evidence="22">
    <location>
        <begin position="1"/>
        <end position="41"/>
    </location>
</feature>
<evidence type="ECO:0000256" key="10">
    <source>
        <dbReference type="ARBA" id="ARBA00022989"/>
    </source>
</evidence>
<evidence type="ECO:0000256" key="17">
    <source>
        <dbReference type="ARBA" id="ARBA00041185"/>
    </source>
</evidence>
<dbReference type="GO" id="GO:0009252">
    <property type="term" value="P:peptidoglycan biosynthetic process"/>
    <property type="evidence" value="ECO:0007669"/>
    <property type="project" value="UniProtKB-KW"/>
</dbReference>
<dbReference type="GO" id="GO:0008360">
    <property type="term" value="P:regulation of cell shape"/>
    <property type="evidence" value="ECO:0007669"/>
    <property type="project" value="UniProtKB-KW"/>
</dbReference>
<dbReference type="InterPro" id="IPR001182">
    <property type="entry name" value="FtsW/RodA"/>
</dbReference>
<dbReference type="GO" id="GO:0005886">
    <property type="term" value="C:plasma membrane"/>
    <property type="evidence" value="ECO:0007669"/>
    <property type="project" value="UniProtKB-SubCell"/>
</dbReference>
<evidence type="ECO:0000256" key="12">
    <source>
        <dbReference type="ARBA" id="ARBA00023306"/>
    </source>
</evidence>
<keyword evidence="10 23" id="KW-1133">Transmembrane helix</keyword>
<keyword evidence="6" id="KW-0808">Transferase</keyword>
<evidence type="ECO:0000256" key="15">
    <source>
        <dbReference type="ARBA" id="ARBA00033270"/>
    </source>
</evidence>
<keyword evidence="7 23" id="KW-0812">Transmembrane</keyword>
<feature type="transmembrane region" description="Helical" evidence="23">
    <location>
        <begin position="411"/>
        <end position="428"/>
    </location>
</feature>
<evidence type="ECO:0000256" key="4">
    <source>
        <dbReference type="ARBA" id="ARBA00022618"/>
    </source>
</evidence>